<dbReference type="EMBL" id="AGNL01016962">
    <property type="protein sequence ID" value="EJK64711.1"/>
    <property type="molecule type" value="Genomic_DNA"/>
</dbReference>
<sequence>MSNFVEPKDAASGTPIDGFAYWVPQVRPKLEPLISGANPNFSINSPEKRSRIHNFLSKPGPTWPGVDATKLQVEGIGTLYSSPNKSGEGRSPAGTTSGVLWIHGGRIMGCSNGEQEAVACSRFVIELGIPVLSLEHTRVFPAALDDAVNAYRWFVRRLESEGTAGQSAKIAVAGESGGAGIAAELDQRLLDEKRKVGTTDILSTPACQLLIYPMLDDRTCVNGKMKRRRSTGSGATEAIDFVRVVDLFWSGSRAGRQIAS</sequence>
<keyword evidence="4" id="KW-1185">Reference proteome</keyword>
<dbReference type="Gene3D" id="3.40.50.1820">
    <property type="entry name" value="alpha/beta hydrolase"/>
    <property type="match status" value="1"/>
</dbReference>
<reference evidence="3 4" key="1">
    <citation type="journal article" date="2012" name="Genome Biol.">
        <title>Genome and low-iron response of an oceanic diatom adapted to chronic iron limitation.</title>
        <authorList>
            <person name="Lommer M."/>
            <person name="Specht M."/>
            <person name="Roy A.S."/>
            <person name="Kraemer L."/>
            <person name="Andreson R."/>
            <person name="Gutowska M.A."/>
            <person name="Wolf J."/>
            <person name="Bergner S.V."/>
            <person name="Schilhabel M.B."/>
            <person name="Klostermeier U.C."/>
            <person name="Beiko R.G."/>
            <person name="Rosenstiel P."/>
            <person name="Hippler M."/>
            <person name="Laroche J."/>
        </authorList>
    </citation>
    <scope>NUCLEOTIDE SEQUENCE [LARGE SCALE GENOMIC DNA]</scope>
    <source>
        <strain evidence="3 4">CCMP1005</strain>
    </source>
</reference>
<dbReference type="PANTHER" id="PTHR48081:SF30">
    <property type="entry name" value="ACETYL-HYDROLASE LIPR-RELATED"/>
    <property type="match status" value="1"/>
</dbReference>
<comment type="caution">
    <text evidence="3">The sequence shown here is derived from an EMBL/GenBank/DDBJ whole genome shotgun (WGS) entry which is preliminary data.</text>
</comment>
<feature type="domain" description="Alpha/beta hydrolase fold-3" evidence="2">
    <location>
        <begin position="99"/>
        <end position="229"/>
    </location>
</feature>
<dbReference type="PANTHER" id="PTHR48081">
    <property type="entry name" value="AB HYDROLASE SUPERFAMILY PROTEIN C4A8.06C"/>
    <property type="match status" value="1"/>
</dbReference>
<dbReference type="InterPro" id="IPR029058">
    <property type="entry name" value="AB_hydrolase_fold"/>
</dbReference>
<evidence type="ECO:0000313" key="4">
    <source>
        <dbReference type="Proteomes" id="UP000266841"/>
    </source>
</evidence>
<dbReference type="Pfam" id="PF07859">
    <property type="entry name" value="Abhydrolase_3"/>
    <property type="match status" value="1"/>
</dbReference>
<dbReference type="OrthoDB" id="4217899at2759"/>
<proteinExistence type="predicted"/>
<dbReference type="Proteomes" id="UP000266841">
    <property type="component" value="Unassembled WGS sequence"/>
</dbReference>
<keyword evidence="1" id="KW-0378">Hydrolase</keyword>
<dbReference type="SUPFAM" id="SSF53474">
    <property type="entry name" value="alpha/beta-Hydrolases"/>
    <property type="match status" value="1"/>
</dbReference>
<protein>
    <recommendedName>
        <fullName evidence="2">Alpha/beta hydrolase fold-3 domain-containing protein</fullName>
    </recommendedName>
</protein>
<name>K0SUQ0_THAOC</name>
<evidence type="ECO:0000259" key="2">
    <source>
        <dbReference type="Pfam" id="PF07859"/>
    </source>
</evidence>
<dbReference type="GO" id="GO:0004806">
    <property type="term" value="F:triacylglycerol lipase activity"/>
    <property type="evidence" value="ECO:0007669"/>
    <property type="project" value="TreeGrafter"/>
</dbReference>
<dbReference type="AlphaFoldDB" id="K0SUQ0"/>
<gene>
    <name evidence="3" type="ORF">THAOC_14525</name>
</gene>
<evidence type="ECO:0000313" key="3">
    <source>
        <dbReference type="EMBL" id="EJK64711.1"/>
    </source>
</evidence>
<dbReference type="eggNOG" id="KOG1515">
    <property type="taxonomic scope" value="Eukaryota"/>
</dbReference>
<dbReference type="InterPro" id="IPR013094">
    <property type="entry name" value="AB_hydrolase_3"/>
</dbReference>
<evidence type="ECO:0000256" key="1">
    <source>
        <dbReference type="ARBA" id="ARBA00022801"/>
    </source>
</evidence>
<accession>K0SUQ0</accession>
<dbReference type="InterPro" id="IPR050300">
    <property type="entry name" value="GDXG_lipolytic_enzyme"/>
</dbReference>
<organism evidence="3 4">
    <name type="scientific">Thalassiosira oceanica</name>
    <name type="common">Marine diatom</name>
    <dbReference type="NCBI Taxonomy" id="159749"/>
    <lineage>
        <taxon>Eukaryota</taxon>
        <taxon>Sar</taxon>
        <taxon>Stramenopiles</taxon>
        <taxon>Ochrophyta</taxon>
        <taxon>Bacillariophyta</taxon>
        <taxon>Coscinodiscophyceae</taxon>
        <taxon>Thalassiosirophycidae</taxon>
        <taxon>Thalassiosirales</taxon>
        <taxon>Thalassiosiraceae</taxon>
        <taxon>Thalassiosira</taxon>
    </lineage>
</organism>